<dbReference type="OrthoDB" id="10409351at2759"/>
<protein>
    <submittedName>
        <fullName evidence="1">Uncharacterized protein</fullName>
    </submittedName>
</protein>
<accession>A0A0C3HIF7</accession>
<name>A0A0C3HIF7_OIDMZ</name>
<keyword evidence="2" id="KW-1185">Reference proteome</keyword>
<dbReference type="AlphaFoldDB" id="A0A0C3HIF7"/>
<reference evidence="2" key="2">
    <citation type="submission" date="2015-01" db="EMBL/GenBank/DDBJ databases">
        <title>Evolutionary Origins and Diversification of the Mycorrhizal Mutualists.</title>
        <authorList>
            <consortium name="DOE Joint Genome Institute"/>
            <consortium name="Mycorrhizal Genomics Consortium"/>
            <person name="Kohler A."/>
            <person name="Kuo A."/>
            <person name="Nagy L.G."/>
            <person name="Floudas D."/>
            <person name="Copeland A."/>
            <person name="Barry K.W."/>
            <person name="Cichocki N."/>
            <person name="Veneault-Fourrey C."/>
            <person name="LaButti K."/>
            <person name="Lindquist E.A."/>
            <person name="Lipzen A."/>
            <person name="Lundell T."/>
            <person name="Morin E."/>
            <person name="Murat C."/>
            <person name="Riley R."/>
            <person name="Ohm R."/>
            <person name="Sun H."/>
            <person name="Tunlid A."/>
            <person name="Henrissat B."/>
            <person name="Grigoriev I.V."/>
            <person name="Hibbett D.S."/>
            <person name="Martin F."/>
        </authorList>
    </citation>
    <scope>NUCLEOTIDE SEQUENCE [LARGE SCALE GENOMIC DNA]</scope>
    <source>
        <strain evidence="2">Zn</strain>
    </source>
</reference>
<dbReference type="EMBL" id="KN832874">
    <property type="protein sequence ID" value="KIN02875.1"/>
    <property type="molecule type" value="Genomic_DNA"/>
</dbReference>
<dbReference type="InParanoid" id="A0A0C3HIF7"/>
<sequence>MQFTTAIVSAIAAFTFVQPIAAGTIVKGIFGKRSMVRGESNIFDRAAPAANAPASTDPVQCFEEGKGAGIKVKANGPSSWTIHNVPASCETLAEHIASTKDSRYGTIVVNGDKSVTISNLPAAEVPKFKEWAAGHP</sequence>
<dbReference type="HOGENOM" id="CLU_1876051_0_0_1"/>
<evidence type="ECO:0000313" key="1">
    <source>
        <dbReference type="EMBL" id="KIN02875.1"/>
    </source>
</evidence>
<proteinExistence type="predicted"/>
<gene>
    <name evidence="1" type="ORF">OIDMADRAFT_178689</name>
</gene>
<dbReference type="Proteomes" id="UP000054321">
    <property type="component" value="Unassembled WGS sequence"/>
</dbReference>
<organism evidence="1 2">
    <name type="scientific">Oidiodendron maius (strain Zn)</name>
    <dbReference type="NCBI Taxonomy" id="913774"/>
    <lineage>
        <taxon>Eukaryota</taxon>
        <taxon>Fungi</taxon>
        <taxon>Dikarya</taxon>
        <taxon>Ascomycota</taxon>
        <taxon>Pezizomycotina</taxon>
        <taxon>Leotiomycetes</taxon>
        <taxon>Leotiomycetes incertae sedis</taxon>
        <taxon>Myxotrichaceae</taxon>
        <taxon>Oidiodendron</taxon>
    </lineage>
</organism>
<evidence type="ECO:0000313" key="2">
    <source>
        <dbReference type="Proteomes" id="UP000054321"/>
    </source>
</evidence>
<reference evidence="1 2" key="1">
    <citation type="submission" date="2014-04" db="EMBL/GenBank/DDBJ databases">
        <authorList>
            <consortium name="DOE Joint Genome Institute"/>
            <person name="Kuo A."/>
            <person name="Martino E."/>
            <person name="Perotto S."/>
            <person name="Kohler A."/>
            <person name="Nagy L.G."/>
            <person name="Floudas D."/>
            <person name="Copeland A."/>
            <person name="Barry K.W."/>
            <person name="Cichocki N."/>
            <person name="Veneault-Fourrey C."/>
            <person name="LaButti K."/>
            <person name="Lindquist E.A."/>
            <person name="Lipzen A."/>
            <person name="Lundell T."/>
            <person name="Morin E."/>
            <person name="Murat C."/>
            <person name="Sun H."/>
            <person name="Tunlid A."/>
            <person name="Henrissat B."/>
            <person name="Grigoriev I.V."/>
            <person name="Hibbett D.S."/>
            <person name="Martin F."/>
            <person name="Nordberg H.P."/>
            <person name="Cantor M.N."/>
            <person name="Hua S.X."/>
        </authorList>
    </citation>
    <scope>NUCLEOTIDE SEQUENCE [LARGE SCALE GENOMIC DNA]</scope>
    <source>
        <strain evidence="1 2">Zn</strain>
    </source>
</reference>